<name>A0A2N9HQ71_FAGSY</name>
<feature type="region of interest" description="Disordered" evidence="1">
    <location>
        <begin position="282"/>
        <end position="322"/>
    </location>
</feature>
<dbReference type="InterPro" id="IPR015216">
    <property type="entry name" value="SANTA"/>
</dbReference>
<accession>A0A2N9HQ71</accession>
<proteinExistence type="predicted"/>
<dbReference type="PANTHER" id="PTHR35311">
    <property type="entry name" value="KINETOCHORE-ASSOCIATED PROTEIN KNL-2 HOMOLOG"/>
    <property type="match status" value="1"/>
</dbReference>
<feature type="domain" description="SANTA" evidence="2">
    <location>
        <begin position="48"/>
        <end position="96"/>
    </location>
</feature>
<dbReference type="Pfam" id="PF09133">
    <property type="entry name" value="SANTA"/>
    <property type="match status" value="1"/>
</dbReference>
<dbReference type="EMBL" id="OIVN01000170">
    <property type="protein sequence ID" value="SPC75628.1"/>
    <property type="molecule type" value="Genomic_DNA"/>
</dbReference>
<dbReference type="AlphaFoldDB" id="A0A2N9HQ71"/>
<evidence type="ECO:0000313" key="3">
    <source>
        <dbReference type="EMBL" id="SPC75628.1"/>
    </source>
</evidence>
<reference evidence="4" key="1">
    <citation type="submission" date="2018-02" db="EMBL/GenBank/DDBJ databases">
        <authorList>
            <person name="Cohen D.B."/>
            <person name="Kent A.D."/>
        </authorList>
    </citation>
    <scope>NUCLEOTIDE SEQUENCE</scope>
</reference>
<organism evidence="4">
    <name type="scientific">Fagus sylvatica</name>
    <name type="common">Beechnut</name>
    <dbReference type="NCBI Taxonomy" id="28930"/>
    <lineage>
        <taxon>Eukaryota</taxon>
        <taxon>Viridiplantae</taxon>
        <taxon>Streptophyta</taxon>
        <taxon>Embryophyta</taxon>
        <taxon>Tracheophyta</taxon>
        <taxon>Spermatophyta</taxon>
        <taxon>Magnoliopsida</taxon>
        <taxon>eudicotyledons</taxon>
        <taxon>Gunneridae</taxon>
        <taxon>Pentapetalae</taxon>
        <taxon>rosids</taxon>
        <taxon>fabids</taxon>
        <taxon>Fagales</taxon>
        <taxon>Fagaceae</taxon>
        <taxon>Fagus</taxon>
    </lineage>
</organism>
<dbReference type="PANTHER" id="PTHR35311:SF1">
    <property type="entry name" value="PROTEIN EMBRYO DEFECTIVE 1674"/>
    <property type="match status" value="1"/>
</dbReference>
<feature type="region of interest" description="Disordered" evidence="1">
    <location>
        <begin position="180"/>
        <end position="220"/>
    </location>
</feature>
<evidence type="ECO:0000313" key="4">
    <source>
        <dbReference type="EMBL" id="SPD16257.1"/>
    </source>
</evidence>
<dbReference type="InterPro" id="IPR053090">
    <property type="entry name" value="Centromere_KNL-2_homolog"/>
</dbReference>
<feature type="compositionally biased region" description="Polar residues" evidence="1">
    <location>
        <begin position="200"/>
        <end position="209"/>
    </location>
</feature>
<dbReference type="EMBL" id="OIVN01004243">
    <property type="protein sequence ID" value="SPD16257.1"/>
    <property type="molecule type" value="Genomic_DNA"/>
</dbReference>
<protein>
    <recommendedName>
        <fullName evidence="2">SANTA domain-containing protein</fullName>
    </recommendedName>
</protein>
<gene>
    <name evidence="3" type="ORF">FSB_LOCUS3510</name>
    <name evidence="4" type="ORF">FSB_LOCUS44139</name>
</gene>
<feature type="compositionally biased region" description="Basic residues" evidence="1">
    <location>
        <begin position="313"/>
        <end position="322"/>
    </location>
</feature>
<sequence>MLKKTRRNSESATASNPKASPKSVPKGRNPITRGPTISIVSSSLFKSVSLDDWWLVKPPDGKGLALRGFASLGRGGIRAFRSAAISKRHNATTLETVCNHFLLGFPYNWEEYAVGCSGEEHGVSSSNEFSMSLGDSANETLPLSLDDLPVTRIHDLLMYSVGDRENCLLKQSIYNDILRKSKGNRPMKNVDSGPEETSVDDSNSNLNSRDMTKEEHQKASCHFEMGMNVLTPTRGVYTRSMTRLKNSRKEQEVSSNTHVKSTYSNRAILSDAARNRIRGVVTRSASKVSHPTNSFGEDNEAFVTSDKSTVRGSSKRLRNRKK</sequence>
<evidence type="ECO:0000256" key="1">
    <source>
        <dbReference type="SAM" id="MobiDB-lite"/>
    </source>
</evidence>
<feature type="compositionally biased region" description="Polar residues" evidence="1">
    <location>
        <begin position="283"/>
        <end position="296"/>
    </location>
</feature>
<feature type="region of interest" description="Disordered" evidence="1">
    <location>
        <begin position="1"/>
        <end position="34"/>
    </location>
</feature>
<evidence type="ECO:0000259" key="2">
    <source>
        <dbReference type="Pfam" id="PF09133"/>
    </source>
</evidence>